<sequence>MNYKKILGWIAFICAVYYLGSGLNSAYIFQRRCVQILTLCITSYLVNLSTTLFQRLTHNRIVSPALLGFERLYLLIQIGCLMILNNPMLNPLIALFTMSIIGLMIYPKILNRCGNDIYLMLLIGTVFSTLMGALSTTLQIMMDPLEFSILQSQNFVSFNAIQPQFLRISVLLTLLIIGIYNHKRHQFDVLVLGDDTAQSLGVDVPLVHKEVLFLVILASSLVTSLVGPLTFLGLLTSNLAQELCPNARTKPIIITGTLLAFILLLGSQLIFERLFNFTGTITVFINLIGSFTLIIFMIKERKHD</sequence>
<comment type="similarity">
    <text evidence="2">Belongs to the binding-protein-dependent transport system permease family. FecCD subfamily.</text>
</comment>
<dbReference type="SUPFAM" id="SSF81345">
    <property type="entry name" value="ABC transporter involved in vitamin B12 uptake, BtuC"/>
    <property type="match status" value="1"/>
</dbReference>
<evidence type="ECO:0000313" key="10">
    <source>
        <dbReference type="Proteomes" id="UP000278804"/>
    </source>
</evidence>
<dbReference type="InterPro" id="IPR037294">
    <property type="entry name" value="ABC_BtuC-like"/>
</dbReference>
<evidence type="ECO:0000256" key="6">
    <source>
        <dbReference type="ARBA" id="ARBA00022989"/>
    </source>
</evidence>
<proteinExistence type="inferred from homology"/>
<evidence type="ECO:0000256" key="2">
    <source>
        <dbReference type="ARBA" id="ARBA00007935"/>
    </source>
</evidence>
<keyword evidence="10" id="KW-1185">Reference proteome</keyword>
<feature type="transmembrane region" description="Helical" evidence="8">
    <location>
        <begin position="34"/>
        <end position="53"/>
    </location>
</feature>
<feature type="transmembrane region" description="Helical" evidence="8">
    <location>
        <begin position="252"/>
        <end position="271"/>
    </location>
</feature>
<dbReference type="PANTHER" id="PTHR30472:SF19">
    <property type="entry name" value="PETROBACTIN IMPORT SYSTEM PERMEASE PROTEIN YCLO"/>
    <property type="match status" value="1"/>
</dbReference>
<gene>
    <name evidence="9" type="ORF">EEI45_00150</name>
</gene>
<dbReference type="GO" id="GO:0005886">
    <property type="term" value="C:plasma membrane"/>
    <property type="evidence" value="ECO:0007669"/>
    <property type="project" value="UniProtKB-SubCell"/>
</dbReference>
<comment type="subcellular location">
    <subcellularLocation>
        <location evidence="1">Cell membrane</location>
        <topology evidence="1">Multi-pass membrane protein</topology>
    </subcellularLocation>
</comment>
<dbReference type="InterPro" id="IPR000522">
    <property type="entry name" value="ABC_transptr_permease_BtuC"/>
</dbReference>
<keyword evidence="4" id="KW-1003">Cell membrane</keyword>
<keyword evidence="3" id="KW-0813">Transport</keyword>
<dbReference type="Gene3D" id="1.10.3470.10">
    <property type="entry name" value="ABC transporter involved in vitamin B12 uptake, BtuC"/>
    <property type="match status" value="1"/>
</dbReference>
<feature type="transmembrane region" description="Helical" evidence="8">
    <location>
        <begin position="65"/>
        <end position="84"/>
    </location>
</feature>
<evidence type="ECO:0000256" key="7">
    <source>
        <dbReference type="ARBA" id="ARBA00023136"/>
    </source>
</evidence>
<dbReference type="GO" id="GO:0022857">
    <property type="term" value="F:transmembrane transporter activity"/>
    <property type="evidence" value="ECO:0007669"/>
    <property type="project" value="InterPro"/>
</dbReference>
<keyword evidence="6 8" id="KW-1133">Transmembrane helix</keyword>
<organism evidence="9 10">
    <name type="scientific">Erysipelothrix piscisicarius</name>
    <dbReference type="NCBI Taxonomy" id="2485784"/>
    <lineage>
        <taxon>Bacteria</taxon>
        <taxon>Bacillati</taxon>
        <taxon>Bacillota</taxon>
        <taxon>Erysipelotrichia</taxon>
        <taxon>Erysipelotrichales</taxon>
        <taxon>Erysipelotrichaceae</taxon>
        <taxon>Erysipelothrix</taxon>
    </lineage>
</organism>
<evidence type="ECO:0000256" key="8">
    <source>
        <dbReference type="SAM" id="Phobius"/>
    </source>
</evidence>
<evidence type="ECO:0000256" key="1">
    <source>
        <dbReference type="ARBA" id="ARBA00004651"/>
    </source>
</evidence>
<dbReference type="PANTHER" id="PTHR30472">
    <property type="entry name" value="FERRIC ENTEROBACTIN TRANSPORT SYSTEM PERMEASE PROTEIN"/>
    <property type="match status" value="1"/>
</dbReference>
<evidence type="ECO:0000256" key="4">
    <source>
        <dbReference type="ARBA" id="ARBA00022475"/>
    </source>
</evidence>
<dbReference type="EMBL" id="CP034234">
    <property type="protein sequence ID" value="AZK43436.1"/>
    <property type="molecule type" value="Genomic_DNA"/>
</dbReference>
<dbReference type="KEGG" id="eri:EEI45_00150"/>
<evidence type="ECO:0000256" key="5">
    <source>
        <dbReference type="ARBA" id="ARBA00022692"/>
    </source>
</evidence>
<dbReference type="AlphaFoldDB" id="A0A451ENR1"/>
<reference evidence="9 10" key="1">
    <citation type="journal article" date="2020" name="Int. J. Syst. Evol. Microbiol.">
        <title>Description of Erysipelothrix piscisicarius sp. nov., an emergent fish pathogen, and assessment of virulence using a tiger barb (Puntigrus tetrazona) infection model.</title>
        <authorList>
            <person name="Pomaranski E.K."/>
            <person name="Griffin M.J."/>
            <person name="Camus A.C."/>
            <person name="Armwood A.R."/>
            <person name="Shelley J."/>
            <person name="Waldbieser G.C."/>
            <person name="LaFrentz B.R."/>
            <person name="Garcia J.C."/>
            <person name="Yanong R."/>
            <person name="Soto E."/>
        </authorList>
    </citation>
    <scope>NUCLEOTIDE SEQUENCE [LARGE SCALE GENOMIC DNA]</scope>
    <source>
        <strain evidence="9 10">15TAL0474</strain>
    </source>
</reference>
<feature type="transmembrane region" description="Helical" evidence="8">
    <location>
        <begin position="277"/>
        <end position="298"/>
    </location>
</feature>
<keyword evidence="7 8" id="KW-0472">Membrane</keyword>
<dbReference type="Pfam" id="PF01032">
    <property type="entry name" value="FecCD"/>
    <property type="match status" value="1"/>
</dbReference>
<evidence type="ECO:0000313" key="9">
    <source>
        <dbReference type="EMBL" id="AZK43436.1"/>
    </source>
</evidence>
<feature type="transmembrane region" description="Helical" evidence="8">
    <location>
        <begin position="118"/>
        <end position="142"/>
    </location>
</feature>
<name>A0A451ENR1_9FIRM</name>
<feature type="transmembrane region" description="Helical" evidence="8">
    <location>
        <begin position="90"/>
        <end position="106"/>
    </location>
</feature>
<dbReference type="RefSeq" id="WP_125163662.1">
    <property type="nucleotide sequence ID" value="NZ_CP034234.1"/>
</dbReference>
<evidence type="ECO:0000256" key="3">
    <source>
        <dbReference type="ARBA" id="ARBA00022448"/>
    </source>
</evidence>
<protein>
    <submittedName>
        <fullName evidence="9">Enterochelin esterase</fullName>
    </submittedName>
</protein>
<feature type="transmembrane region" description="Helical" evidence="8">
    <location>
        <begin position="7"/>
        <end position="28"/>
    </location>
</feature>
<dbReference type="GO" id="GO:0033214">
    <property type="term" value="P:siderophore-iron import into cell"/>
    <property type="evidence" value="ECO:0007669"/>
    <property type="project" value="TreeGrafter"/>
</dbReference>
<feature type="transmembrane region" description="Helical" evidence="8">
    <location>
        <begin position="211"/>
        <end position="240"/>
    </location>
</feature>
<dbReference type="Proteomes" id="UP000278804">
    <property type="component" value="Chromosome"/>
</dbReference>
<accession>A0A451ENR1</accession>
<keyword evidence="5 8" id="KW-0812">Transmembrane</keyword>